<dbReference type="Proteomes" id="UP000326207">
    <property type="component" value="Unassembled WGS sequence"/>
</dbReference>
<evidence type="ECO:0000256" key="2">
    <source>
        <dbReference type="SAM" id="Phobius"/>
    </source>
</evidence>
<feature type="transmembrane region" description="Helical" evidence="2">
    <location>
        <begin position="118"/>
        <end position="140"/>
    </location>
</feature>
<proteinExistence type="predicted"/>
<feature type="transmembrane region" description="Helical" evidence="2">
    <location>
        <begin position="91"/>
        <end position="112"/>
    </location>
</feature>
<keyword evidence="2" id="KW-0472">Membrane</keyword>
<evidence type="ECO:0000313" key="4">
    <source>
        <dbReference type="EMBL" id="KAB7516867.1"/>
    </source>
</evidence>
<dbReference type="Proteomes" id="UP000326865">
    <property type="component" value="Unassembled WGS sequence"/>
</dbReference>
<comment type="caution">
    <text evidence="4">The sequence shown here is derived from an EMBL/GenBank/DDBJ whole genome shotgun (WGS) entry which is preliminary data.</text>
</comment>
<accession>A0A5N5UBM5</accession>
<evidence type="ECO:0000256" key="1">
    <source>
        <dbReference type="SAM" id="MobiDB-lite"/>
    </source>
</evidence>
<dbReference type="OrthoDB" id="214875at2157"/>
<keyword evidence="2" id="KW-1133">Transmembrane helix</keyword>
<dbReference type="EMBL" id="QKKZ01000001">
    <property type="protein sequence ID" value="KAB7515920.1"/>
    <property type="molecule type" value="Genomic_DNA"/>
</dbReference>
<evidence type="ECO:0000313" key="5">
    <source>
        <dbReference type="EMBL" id="KAB7520006.1"/>
    </source>
</evidence>
<reference evidence="6 7" key="1">
    <citation type="submission" date="2019-10" db="EMBL/GenBank/DDBJ databases">
        <title>Unraveling microbial dark matter from salterns through culturing: the case of the genus Halosegnis.</title>
        <authorList>
            <person name="Duran-Viseras A."/>
            <person name="Andrei A.-S."/>
            <person name="Vera-Gargallo B."/>
            <person name="Ghai R."/>
            <person name="Sanchez-Porro C."/>
            <person name="Ventosa A."/>
        </authorList>
    </citation>
    <scope>NUCLEOTIDE SEQUENCE [LARGE SCALE GENOMIC DNA]</scope>
    <source>
        <strain evidence="4 7">F17-44</strain>
        <strain evidence="3 8">F18-79</strain>
        <strain evidence="5 6">F19-13</strain>
    </source>
</reference>
<evidence type="ECO:0008006" key="9">
    <source>
        <dbReference type="Google" id="ProtNLM"/>
    </source>
</evidence>
<dbReference type="AlphaFoldDB" id="A0A5N5UE16"/>
<evidence type="ECO:0000313" key="3">
    <source>
        <dbReference type="EMBL" id="KAB7515920.1"/>
    </source>
</evidence>
<gene>
    <name evidence="3" type="ORF">DM867_01905</name>
    <name evidence="4" type="ORF">DMP03_05745</name>
    <name evidence="5" type="ORF">DP108_01790</name>
</gene>
<evidence type="ECO:0000313" key="6">
    <source>
        <dbReference type="Proteomes" id="UP000326207"/>
    </source>
</evidence>
<evidence type="ECO:0000313" key="7">
    <source>
        <dbReference type="Proteomes" id="UP000326302"/>
    </source>
</evidence>
<feature type="transmembrane region" description="Helical" evidence="2">
    <location>
        <begin position="67"/>
        <end position="84"/>
    </location>
</feature>
<organism evidence="4 7">
    <name type="scientific">Halosegnis rubeus</name>
    <dbReference type="NCBI Taxonomy" id="2212850"/>
    <lineage>
        <taxon>Archaea</taxon>
        <taxon>Methanobacteriati</taxon>
        <taxon>Methanobacteriota</taxon>
        <taxon>Stenosarchaea group</taxon>
        <taxon>Halobacteria</taxon>
        <taxon>Halobacteriales</taxon>
        <taxon>Natronomonadaceae</taxon>
        <taxon>Halosegnis</taxon>
    </lineage>
</organism>
<accession>A0A5N5UE16</accession>
<dbReference type="RefSeq" id="WP_152119747.1">
    <property type="nucleotide sequence ID" value="NZ_QJOW01000002.1"/>
</dbReference>
<evidence type="ECO:0000313" key="8">
    <source>
        <dbReference type="Proteomes" id="UP000326865"/>
    </source>
</evidence>
<sequence length="152" mass="15235">MSRSGETLLEREQESEPESTTEASPGRLARVKRRVTPSMSGRSLLLAVVVTIAASALVGMVPLVPGSVATLVGLALGGFLLGVVRSAASYLEMAIAGGAAAALSLVSNLLLFSAAGNAGLAVAGGGVLAGIFAGVIGHYFGRDLRDGLTRSL</sequence>
<name>A0A5N5UE16_9EURY</name>
<feature type="transmembrane region" description="Helical" evidence="2">
    <location>
        <begin position="43"/>
        <end position="61"/>
    </location>
</feature>
<dbReference type="Proteomes" id="UP000326302">
    <property type="component" value="Unassembled WGS sequence"/>
</dbReference>
<protein>
    <recommendedName>
        <fullName evidence="9">DUF456 domain-containing protein</fullName>
    </recommendedName>
</protein>
<accession>A0A5N5UM75</accession>
<dbReference type="EMBL" id="QJOW01000002">
    <property type="protein sequence ID" value="KAB7516867.1"/>
    <property type="molecule type" value="Genomic_DNA"/>
</dbReference>
<dbReference type="EMBL" id="QMDY01000001">
    <property type="protein sequence ID" value="KAB7520006.1"/>
    <property type="molecule type" value="Genomic_DNA"/>
</dbReference>
<feature type="region of interest" description="Disordered" evidence="1">
    <location>
        <begin position="1"/>
        <end position="27"/>
    </location>
</feature>
<keyword evidence="2" id="KW-0812">Transmembrane</keyword>
<keyword evidence="8" id="KW-1185">Reference proteome</keyword>